<evidence type="ECO:0000256" key="3">
    <source>
        <dbReference type="ARBA" id="ARBA00022833"/>
    </source>
</evidence>
<dbReference type="InterPro" id="IPR001781">
    <property type="entry name" value="Znf_LIM"/>
</dbReference>
<feature type="compositionally biased region" description="Polar residues" evidence="5">
    <location>
        <begin position="879"/>
        <end position="902"/>
    </location>
</feature>
<protein>
    <submittedName>
        <fullName evidence="7">Rap1 GTPase-activating protein 1 isoform X4</fullName>
    </submittedName>
</protein>
<feature type="compositionally biased region" description="Low complexity" evidence="5">
    <location>
        <begin position="286"/>
        <end position="302"/>
    </location>
</feature>
<dbReference type="Gene3D" id="6.10.140.210">
    <property type="match status" value="1"/>
</dbReference>
<keyword evidence="8" id="KW-1185">Reference proteome</keyword>
<dbReference type="PROSITE" id="PS00478">
    <property type="entry name" value="LIM_DOMAIN_1"/>
    <property type="match status" value="1"/>
</dbReference>
<dbReference type="GO" id="GO:0005737">
    <property type="term" value="C:cytoplasm"/>
    <property type="evidence" value="ECO:0007669"/>
    <property type="project" value="TreeGrafter"/>
</dbReference>
<keyword evidence="4" id="KW-0440">LIM domain</keyword>
<dbReference type="Gene3D" id="2.10.110.10">
    <property type="entry name" value="Cysteine Rich Protein"/>
    <property type="match status" value="1"/>
</dbReference>
<dbReference type="FunFam" id="3.40.50.11210:FF:000001">
    <property type="entry name" value="Ral GTPase-activating protein subunit alpha-1 isoform 1"/>
    <property type="match status" value="1"/>
</dbReference>
<dbReference type="PANTHER" id="PTHR15711:SF32">
    <property type="entry name" value="RAP GTPASE ACTIVATING PROTEIN 1, ISOFORM H"/>
    <property type="match status" value="1"/>
</dbReference>
<feature type="compositionally biased region" description="Polar residues" evidence="5">
    <location>
        <begin position="50"/>
        <end position="59"/>
    </location>
</feature>
<evidence type="ECO:0000256" key="1">
    <source>
        <dbReference type="ARBA" id="ARBA00022468"/>
    </source>
</evidence>
<dbReference type="Pfam" id="PF02145">
    <property type="entry name" value="Rap_GAP"/>
    <property type="match status" value="1"/>
</dbReference>
<dbReference type="SMART" id="SM00390">
    <property type="entry name" value="GoLoco"/>
    <property type="match status" value="2"/>
</dbReference>
<evidence type="ECO:0000313" key="7">
    <source>
        <dbReference type="EMBL" id="CAI9741327.1"/>
    </source>
</evidence>
<keyword evidence="2" id="KW-0479">Metal-binding</keyword>
<accession>A0AA36BX59</accession>
<reference evidence="7" key="1">
    <citation type="submission" date="2023-08" db="EMBL/GenBank/DDBJ databases">
        <authorList>
            <person name="Alioto T."/>
            <person name="Alioto T."/>
            <person name="Gomez Garrido J."/>
        </authorList>
    </citation>
    <scope>NUCLEOTIDE SEQUENCE</scope>
</reference>
<sequence>MPSSHVDGGGSEFLRNQHSPMLPRARQWLEKNVRGAIRADVSNPPETEHSSNQVPRATPQNCLWTTSIDETEETMSEHDVDCYEHKLQEESFDSVQDESVSLRSLKKYGCNQRPLTCPPQMHQCSNSSLQPIGYGHHSLPRRQNNMASNSQTDLCSLCGFSIRDDRVSIKGVVYHKACFKCTRCDAPLTLRSYRKHTMDGQLYCEPHFPHDSVSSPSALTNDKDKMFELLERMQSDRIDNQRCDMSTFHKRASNNNTPTSNSSNHISSGAGNKVQSPSLGDMSHTSNNSNCSSISSSSSSNNMPVPDNQKSRKEGPQDFFDTIMNLQSRRIDDQRCPLPQTLTLSLPLQEPEAEVPKQDEDIVREMLSRSGPYPMIVQMQANGYRLEEPSHNPGKVKLETSKFEDAKVYRKDFRGKEHINYIIYDETIGPIVMSIKLENTSSPEQIYIILRTRQFTKRKLVQFNRNDNPTPQSLARALLDEINVERFSPSLSLKASDLIMDYDEHVLCTTYKFGIIYQRFGQVKEEDLFGNRNHGPAMDEFLQLIGDRVKLKDFPHFRGGLDTSYGQTGDYSIYTNFRDNEIMFHVSTLLPYSEGDSQQLQRKRHIGNDIVAIIFQESNTPFVPGAIASQFIHAYIVIQPINPNTDDVKYKVAVTARDNVPSFGPSLSQPAIFNKGPDFREFVLTKLINAELACFNAAQFAKLGDRTRAALLDSLYDDLDKSNAEIFGASGSKQEGMKLINSFKRVLSGKTRTQPLDSRDNRKSNGLPAHLPTVGEDEKTPPVVKKSPTNFNSLTRNFSGGFDKKNKMNRIDSQSSQSTYRTCSTPPSPQSSPSSSNSTSRLRHNSSQLSPSNSESSFNSMEDYTVQQTSQDHEDSDTGLESMSSVGTPYTTMKNSLSNSFSEDGASVSIPESEVESLKVEIQKLKREKSELQSQSQAHLRENRQLKDHEKKLLNEISALKRKCPIIDSKESKVRLKISFLIDKYVASASGDVTISHNSPVNGGGIELNITDDIENSLKSESAEFVLYSLAIDETIELSDTSRMAIFIHGITAKFNIREEFLASKSMHGTARGEDLFRMVNSALKDFDLAYEKLSGLATDGAQSMEVF</sequence>
<dbReference type="InterPro" id="IPR035974">
    <property type="entry name" value="Rap/Ran-GAP_sf"/>
</dbReference>
<keyword evidence="1" id="KW-0343">GTPase activation</keyword>
<evidence type="ECO:0000256" key="2">
    <source>
        <dbReference type="ARBA" id="ARBA00022723"/>
    </source>
</evidence>
<feature type="compositionally biased region" description="Polar residues" evidence="5">
    <location>
        <begin position="787"/>
        <end position="798"/>
    </location>
</feature>
<gene>
    <name evidence="7" type="ORF">OCTVUL_1B030246</name>
</gene>
<dbReference type="Pfam" id="PF02188">
    <property type="entry name" value="GoLoco"/>
    <property type="match status" value="1"/>
</dbReference>
<feature type="compositionally biased region" description="Low complexity" evidence="5">
    <location>
        <begin position="253"/>
        <end position="272"/>
    </location>
</feature>
<dbReference type="InterPro" id="IPR050989">
    <property type="entry name" value="Rap1_Ran_GAP"/>
</dbReference>
<dbReference type="InterPro" id="IPR003109">
    <property type="entry name" value="GoLoco_motif"/>
</dbReference>
<organism evidence="7 8">
    <name type="scientific">Octopus vulgaris</name>
    <name type="common">Common octopus</name>
    <dbReference type="NCBI Taxonomy" id="6645"/>
    <lineage>
        <taxon>Eukaryota</taxon>
        <taxon>Metazoa</taxon>
        <taxon>Spiralia</taxon>
        <taxon>Lophotrochozoa</taxon>
        <taxon>Mollusca</taxon>
        <taxon>Cephalopoda</taxon>
        <taxon>Coleoidea</taxon>
        <taxon>Octopodiformes</taxon>
        <taxon>Octopoda</taxon>
        <taxon>Incirrata</taxon>
        <taxon>Octopodidae</taxon>
        <taxon>Octopus</taxon>
    </lineage>
</organism>
<dbReference type="InterPro" id="IPR000331">
    <property type="entry name" value="Rap/Ran_GAP_dom"/>
</dbReference>
<name>A0AA36BX59_OCTVU</name>
<dbReference type="SMART" id="SM00132">
    <property type="entry name" value="LIM"/>
    <property type="match status" value="1"/>
</dbReference>
<dbReference type="PANTHER" id="PTHR15711">
    <property type="entry name" value="RAP GTPASE-ACTIVATING PROTEIN"/>
    <property type="match status" value="1"/>
</dbReference>
<dbReference type="GO" id="GO:0046872">
    <property type="term" value="F:metal ion binding"/>
    <property type="evidence" value="ECO:0007669"/>
    <property type="project" value="UniProtKB-KW"/>
</dbReference>
<dbReference type="AlphaFoldDB" id="A0AA36BX59"/>
<dbReference type="InterPro" id="IPR011990">
    <property type="entry name" value="TPR-like_helical_dom_sf"/>
</dbReference>
<feature type="compositionally biased region" description="Low complexity" evidence="5">
    <location>
        <begin position="831"/>
        <end position="860"/>
    </location>
</feature>
<evidence type="ECO:0000256" key="4">
    <source>
        <dbReference type="ARBA" id="ARBA00023038"/>
    </source>
</evidence>
<dbReference type="Gene3D" id="1.25.40.10">
    <property type="entry name" value="Tetratricopeptide repeat domain"/>
    <property type="match status" value="1"/>
</dbReference>
<feature type="region of interest" description="Disordered" evidence="5">
    <location>
        <begin position="927"/>
        <end position="947"/>
    </location>
</feature>
<feature type="domain" description="LIM zinc-binding" evidence="6">
    <location>
        <begin position="155"/>
        <end position="188"/>
    </location>
</feature>
<feature type="region of interest" description="Disordered" evidence="5">
    <location>
        <begin position="40"/>
        <end position="59"/>
    </location>
</feature>
<evidence type="ECO:0000313" key="8">
    <source>
        <dbReference type="Proteomes" id="UP001162480"/>
    </source>
</evidence>
<dbReference type="Gene3D" id="3.40.50.11210">
    <property type="entry name" value="Rap/Ran-GAP"/>
    <property type="match status" value="1"/>
</dbReference>
<dbReference type="Pfam" id="PF00412">
    <property type="entry name" value="LIM"/>
    <property type="match status" value="1"/>
</dbReference>
<dbReference type="SUPFAM" id="SSF111347">
    <property type="entry name" value="Rap/Ran-GAP"/>
    <property type="match status" value="1"/>
</dbReference>
<dbReference type="EMBL" id="OX597839">
    <property type="protein sequence ID" value="CAI9741327.1"/>
    <property type="molecule type" value="Genomic_DNA"/>
</dbReference>
<keyword evidence="3" id="KW-0862">Zinc</keyword>
<evidence type="ECO:0000256" key="5">
    <source>
        <dbReference type="SAM" id="MobiDB-lite"/>
    </source>
</evidence>
<dbReference type="Pfam" id="PF21022">
    <property type="entry name" value="Rap-GAP_dimer"/>
    <property type="match status" value="1"/>
</dbReference>
<dbReference type="GO" id="GO:0051056">
    <property type="term" value="P:regulation of small GTPase mediated signal transduction"/>
    <property type="evidence" value="ECO:0007669"/>
    <property type="project" value="InterPro"/>
</dbReference>
<dbReference type="Proteomes" id="UP001162480">
    <property type="component" value="Chromosome 26"/>
</dbReference>
<feature type="compositionally biased region" description="Polar residues" evidence="5">
    <location>
        <begin position="811"/>
        <end position="823"/>
    </location>
</feature>
<evidence type="ECO:0000259" key="6">
    <source>
        <dbReference type="PROSITE" id="PS00478"/>
    </source>
</evidence>
<proteinExistence type="predicted"/>
<dbReference type="GO" id="GO:0005096">
    <property type="term" value="F:GTPase activator activity"/>
    <property type="evidence" value="ECO:0007669"/>
    <property type="project" value="UniProtKB-KW"/>
</dbReference>
<feature type="region of interest" description="Disordered" evidence="5">
    <location>
        <begin position="749"/>
        <end position="908"/>
    </location>
</feature>
<feature type="region of interest" description="Disordered" evidence="5">
    <location>
        <begin position="249"/>
        <end position="316"/>
    </location>
</feature>